<sequence length="117" mass="14034">MEYLQRAILNKHKQHWHTLRDAGFIKNLNKEVVSEIEDVYKSEIDANFFVNKWCMSCVAEMINTLYIVTKFDTEIDDAIIKTETREFMEAIELDEAKQELEEVFIEKPAKRKYKKRK</sequence>
<reference evidence="1" key="1">
    <citation type="submission" date="2020-05" db="EMBL/GenBank/DDBJ databases">
        <authorList>
            <person name="Chiriac C."/>
            <person name="Salcher M."/>
            <person name="Ghai R."/>
            <person name="Kavagutti S V."/>
        </authorList>
    </citation>
    <scope>NUCLEOTIDE SEQUENCE</scope>
</reference>
<evidence type="ECO:0000313" key="1">
    <source>
        <dbReference type="EMBL" id="CAB5223374.1"/>
    </source>
</evidence>
<dbReference type="EMBL" id="LR798320">
    <property type="protein sequence ID" value="CAB5223374.1"/>
    <property type="molecule type" value="Genomic_DNA"/>
</dbReference>
<accession>A0A6J7X510</accession>
<protein>
    <submittedName>
        <fullName evidence="1">Uncharacterized protein</fullName>
    </submittedName>
</protein>
<name>A0A6J7X510_9CAUD</name>
<gene>
    <name evidence="1" type="ORF">UFOVP384_38</name>
</gene>
<organism evidence="1">
    <name type="scientific">uncultured Caudovirales phage</name>
    <dbReference type="NCBI Taxonomy" id="2100421"/>
    <lineage>
        <taxon>Viruses</taxon>
        <taxon>Duplodnaviria</taxon>
        <taxon>Heunggongvirae</taxon>
        <taxon>Uroviricota</taxon>
        <taxon>Caudoviricetes</taxon>
        <taxon>Peduoviridae</taxon>
        <taxon>Maltschvirus</taxon>
        <taxon>Maltschvirus maltsch</taxon>
    </lineage>
</organism>
<proteinExistence type="predicted"/>